<name>A0ACC1IFW6_9FUNG</name>
<comment type="caution">
    <text evidence="1">The sequence shown here is derived from an EMBL/GenBank/DDBJ whole genome shotgun (WGS) entry which is preliminary data.</text>
</comment>
<organism evidence="1 2">
    <name type="scientific">Kickxella alabastrina</name>
    <dbReference type="NCBI Taxonomy" id="61397"/>
    <lineage>
        <taxon>Eukaryota</taxon>
        <taxon>Fungi</taxon>
        <taxon>Fungi incertae sedis</taxon>
        <taxon>Zoopagomycota</taxon>
        <taxon>Kickxellomycotina</taxon>
        <taxon>Kickxellomycetes</taxon>
        <taxon>Kickxellales</taxon>
        <taxon>Kickxellaceae</taxon>
        <taxon>Kickxella</taxon>
    </lineage>
</organism>
<dbReference type="Proteomes" id="UP001150581">
    <property type="component" value="Unassembled WGS sequence"/>
</dbReference>
<accession>A0ACC1IFW6</accession>
<evidence type="ECO:0000313" key="2">
    <source>
        <dbReference type="Proteomes" id="UP001150581"/>
    </source>
</evidence>
<reference evidence="1" key="1">
    <citation type="submission" date="2022-07" db="EMBL/GenBank/DDBJ databases">
        <title>Phylogenomic reconstructions and comparative analyses of Kickxellomycotina fungi.</title>
        <authorList>
            <person name="Reynolds N.K."/>
            <person name="Stajich J.E."/>
            <person name="Barry K."/>
            <person name="Grigoriev I.V."/>
            <person name="Crous P."/>
            <person name="Smith M.E."/>
        </authorList>
    </citation>
    <scope>NUCLEOTIDE SEQUENCE</scope>
    <source>
        <strain evidence="1">Benny 63K</strain>
    </source>
</reference>
<keyword evidence="2" id="KW-1185">Reference proteome</keyword>
<protein>
    <submittedName>
        <fullName evidence="1">GTP-binding protein Rho1</fullName>
    </submittedName>
</protein>
<evidence type="ECO:0000313" key="1">
    <source>
        <dbReference type="EMBL" id="KAJ1892534.1"/>
    </source>
</evidence>
<sequence length="209" mass="22960">MPHNSSVNKESNGYAVRIKAVIIGDGACGKTCLLHVFRVGEFPQDNRYIPTIFETWVADVEVAGRPVELALWDTAGQEEFDRLRFLCYPDADIVIICFSIDSPDSLINVMDKWHLEAVDNSPRASIILVGLKLDLRTDAVVIRELSAYGQTPVSFQEGEAVAKTIGAISYIECSSILNINVIDVFVIAARCALNNIKHKDASSSCCVLL</sequence>
<proteinExistence type="predicted"/>
<gene>
    <name evidence="1" type="primary">RHO1_4</name>
    <name evidence="1" type="ORF">LPJ66_006287</name>
</gene>
<dbReference type="EMBL" id="JANBPG010000977">
    <property type="protein sequence ID" value="KAJ1892534.1"/>
    <property type="molecule type" value="Genomic_DNA"/>
</dbReference>